<evidence type="ECO:0000256" key="6">
    <source>
        <dbReference type="SAM" id="SignalP"/>
    </source>
</evidence>
<evidence type="ECO:0000256" key="5">
    <source>
        <dbReference type="ARBA" id="ARBA00023180"/>
    </source>
</evidence>
<dbReference type="Pfam" id="PF14921">
    <property type="entry name" value="APCDDC"/>
    <property type="match status" value="2"/>
</dbReference>
<feature type="signal peptide" evidence="6">
    <location>
        <begin position="1"/>
        <end position="29"/>
    </location>
</feature>
<keyword evidence="2" id="KW-0812">Transmembrane</keyword>
<dbReference type="GO" id="GO:0017147">
    <property type="term" value="F:Wnt-protein binding"/>
    <property type="evidence" value="ECO:0007669"/>
    <property type="project" value="InterPro"/>
</dbReference>
<gene>
    <name evidence="8" type="ORF">BEMITA_LOCUS1684</name>
</gene>
<evidence type="ECO:0000313" key="8">
    <source>
        <dbReference type="EMBL" id="CAH0382100.1"/>
    </source>
</evidence>
<dbReference type="Proteomes" id="UP001152759">
    <property type="component" value="Chromosome 1"/>
</dbReference>
<dbReference type="GO" id="GO:0030178">
    <property type="term" value="P:negative regulation of Wnt signaling pathway"/>
    <property type="evidence" value="ECO:0007669"/>
    <property type="project" value="InterPro"/>
</dbReference>
<dbReference type="SMART" id="SM01352">
    <property type="entry name" value="APCDDC"/>
    <property type="match status" value="2"/>
</dbReference>
<protein>
    <recommendedName>
        <fullName evidence="7">APCDD1 domain-containing protein</fullName>
    </recommendedName>
</protein>
<dbReference type="InterPro" id="IPR029405">
    <property type="entry name" value="APCDD1_dom"/>
</dbReference>
<feature type="chain" id="PRO_5040217945" description="APCDD1 domain-containing protein" evidence="6">
    <location>
        <begin position="30"/>
        <end position="525"/>
    </location>
</feature>
<dbReference type="GO" id="GO:0005886">
    <property type="term" value="C:plasma membrane"/>
    <property type="evidence" value="ECO:0007669"/>
    <property type="project" value="InterPro"/>
</dbReference>
<dbReference type="PANTHER" id="PTHR31021">
    <property type="entry name" value="ADENOMATOSIS POLYPOSIS COLI DOWN-REGULATED 1"/>
    <property type="match status" value="1"/>
</dbReference>
<organism evidence="8 9">
    <name type="scientific">Bemisia tabaci</name>
    <name type="common">Sweetpotato whitefly</name>
    <name type="synonym">Aleurodes tabaci</name>
    <dbReference type="NCBI Taxonomy" id="7038"/>
    <lineage>
        <taxon>Eukaryota</taxon>
        <taxon>Metazoa</taxon>
        <taxon>Ecdysozoa</taxon>
        <taxon>Arthropoda</taxon>
        <taxon>Hexapoda</taxon>
        <taxon>Insecta</taxon>
        <taxon>Pterygota</taxon>
        <taxon>Neoptera</taxon>
        <taxon>Paraneoptera</taxon>
        <taxon>Hemiptera</taxon>
        <taxon>Sternorrhyncha</taxon>
        <taxon>Aleyrodoidea</taxon>
        <taxon>Aleyrodidae</taxon>
        <taxon>Aleyrodinae</taxon>
        <taxon>Bemisia</taxon>
    </lineage>
</organism>
<dbReference type="InterPro" id="IPR042425">
    <property type="entry name" value="APCDD1"/>
</dbReference>
<keyword evidence="4" id="KW-0472">Membrane</keyword>
<proteinExistence type="predicted"/>
<sequence length="525" mass="59158">MLCWDGTRLQLSVIFLFLTSLFSTKGTYGDESGEKCEKLAAAITKNDKETRLEDVSSLSGKWVSERCEIRSGPEFLLRSYVFSKNDTFHITQYFYRDESCSTPLYALNAWGKIQFHGPSWVTPGATAGDFTLSRVAILAQNDRAAEDLWARFNSSCPSLGRRKWKPYKEYNILDEPEILSNSAPIHGFKFTDGYPRKKYIPSDSIGMSRQAAFSTTVEDSTCIQNLHPLFNELQLVRIQKRPPGPLNPRFFRQEMLLGDIRSRFENRSQNQPTVLHTPLIRVEQAQGCEVCRAIIRATERTFPQLNAQPRLPIYLGGEWVSGHCETRPLGTFLKRRLQVIANTSTWQVDYRFYSDMACSAPTLTATASGYFSTGLPSMAVQGGTEFDFHVQKAYIMLFDEGLVHTLQNDPRCGTPGTWRTGVMHDLAPSNGCVTVGIVVPTTVYELVRLEINSNGMPLLFMGQPDPDDAPVSVRLRPTSYQPPLIQCASQLPPYTHFITARSSSSRRQITCALVFFQLIYVICNV</sequence>
<dbReference type="EMBL" id="OU963862">
    <property type="protein sequence ID" value="CAH0382100.1"/>
    <property type="molecule type" value="Genomic_DNA"/>
</dbReference>
<evidence type="ECO:0000256" key="2">
    <source>
        <dbReference type="ARBA" id="ARBA00022692"/>
    </source>
</evidence>
<dbReference type="AlphaFoldDB" id="A0A9P0EYE7"/>
<evidence type="ECO:0000256" key="3">
    <source>
        <dbReference type="ARBA" id="ARBA00022729"/>
    </source>
</evidence>
<evidence type="ECO:0000256" key="4">
    <source>
        <dbReference type="ARBA" id="ARBA00023136"/>
    </source>
</evidence>
<dbReference type="PANTHER" id="PTHR31021:SF1">
    <property type="entry name" value="CHROMOSOME UNDETERMINED SCAFFOLD_56, WHOLE GENOME SHOTGUN SEQUENCE"/>
    <property type="match status" value="1"/>
</dbReference>
<dbReference type="KEGG" id="btab:109031647"/>
<feature type="domain" description="APCDD1" evidence="7">
    <location>
        <begin position="305"/>
        <end position="493"/>
    </location>
</feature>
<name>A0A9P0EYE7_BEMTA</name>
<reference evidence="8" key="1">
    <citation type="submission" date="2021-12" db="EMBL/GenBank/DDBJ databases">
        <authorList>
            <person name="King R."/>
        </authorList>
    </citation>
    <scope>NUCLEOTIDE SEQUENCE</scope>
</reference>
<comment type="subcellular location">
    <subcellularLocation>
        <location evidence="1">Membrane</location>
        <topology evidence="1">Single-pass membrane protein</topology>
    </subcellularLocation>
</comment>
<keyword evidence="9" id="KW-1185">Reference proteome</keyword>
<evidence type="ECO:0000256" key="1">
    <source>
        <dbReference type="ARBA" id="ARBA00004167"/>
    </source>
</evidence>
<evidence type="ECO:0000313" key="9">
    <source>
        <dbReference type="Proteomes" id="UP001152759"/>
    </source>
</evidence>
<accession>A0A9P0EYE7</accession>
<evidence type="ECO:0000259" key="7">
    <source>
        <dbReference type="SMART" id="SM01352"/>
    </source>
</evidence>
<feature type="domain" description="APCDD1" evidence="7">
    <location>
        <begin position="35"/>
        <end position="304"/>
    </location>
</feature>
<keyword evidence="5" id="KW-0325">Glycoprotein</keyword>
<keyword evidence="3 6" id="KW-0732">Signal</keyword>